<dbReference type="SUPFAM" id="SSF109854">
    <property type="entry name" value="DinB/YfiT-like putative metalloenzymes"/>
    <property type="match status" value="1"/>
</dbReference>
<evidence type="ECO:0000313" key="4">
    <source>
        <dbReference type="EMBL" id="PTM60047.1"/>
    </source>
</evidence>
<accession>A0A2T4ZDT1</accession>
<gene>
    <name evidence="4" type="ORF">C8J48_2686</name>
</gene>
<dbReference type="InterPro" id="IPR034660">
    <property type="entry name" value="DinB/YfiT-like"/>
</dbReference>
<feature type="binding site" evidence="3">
    <location>
        <position position="48"/>
    </location>
    <ligand>
        <name>a divalent metal cation</name>
        <dbReference type="ChEBI" id="CHEBI:60240"/>
    </ligand>
</feature>
<evidence type="ECO:0000256" key="2">
    <source>
        <dbReference type="ARBA" id="ARBA00022723"/>
    </source>
</evidence>
<feature type="binding site" evidence="3">
    <location>
        <position position="140"/>
    </location>
    <ligand>
        <name>a divalent metal cation</name>
        <dbReference type="ChEBI" id="CHEBI:60240"/>
    </ligand>
</feature>
<dbReference type="PANTHER" id="PTHR37302:SF1">
    <property type="entry name" value="PROTEIN DINB"/>
    <property type="match status" value="1"/>
</dbReference>
<dbReference type="InterPro" id="IPR007837">
    <property type="entry name" value="DinB"/>
</dbReference>
<name>A0A2T4ZDT1_9BACL</name>
<dbReference type="Gene3D" id="1.20.120.450">
    <property type="entry name" value="dinb family like domain"/>
    <property type="match status" value="1"/>
</dbReference>
<dbReference type="PANTHER" id="PTHR37302">
    <property type="entry name" value="SLR1116 PROTEIN"/>
    <property type="match status" value="1"/>
</dbReference>
<dbReference type="OrthoDB" id="9811413at2"/>
<dbReference type="EMBL" id="PZZP01000001">
    <property type="protein sequence ID" value="PTM60047.1"/>
    <property type="molecule type" value="Genomic_DNA"/>
</dbReference>
<keyword evidence="5" id="KW-1185">Reference proteome</keyword>
<proteinExistence type="inferred from homology"/>
<organism evidence="4 5">
    <name type="scientific">Desmospora activa DSM 45169</name>
    <dbReference type="NCBI Taxonomy" id="1121389"/>
    <lineage>
        <taxon>Bacteria</taxon>
        <taxon>Bacillati</taxon>
        <taxon>Bacillota</taxon>
        <taxon>Bacilli</taxon>
        <taxon>Bacillales</taxon>
        <taxon>Thermoactinomycetaceae</taxon>
        <taxon>Desmospora</taxon>
    </lineage>
</organism>
<dbReference type="RefSeq" id="WP_107727479.1">
    <property type="nucleotide sequence ID" value="NZ_PZZP01000001.1"/>
</dbReference>
<dbReference type="GO" id="GO:0046872">
    <property type="term" value="F:metal ion binding"/>
    <property type="evidence" value="ECO:0007669"/>
    <property type="project" value="UniProtKB-KW"/>
</dbReference>
<keyword evidence="2 3" id="KW-0479">Metal-binding</keyword>
<feature type="binding site" evidence="3">
    <location>
        <position position="136"/>
    </location>
    <ligand>
        <name>a divalent metal cation</name>
        <dbReference type="ChEBI" id="CHEBI:60240"/>
    </ligand>
</feature>
<evidence type="ECO:0000256" key="3">
    <source>
        <dbReference type="PIRSR" id="PIRSR607837-1"/>
    </source>
</evidence>
<evidence type="ECO:0000256" key="1">
    <source>
        <dbReference type="ARBA" id="ARBA00008635"/>
    </source>
</evidence>
<comment type="similarity">
    <text evidence="1">Belongs to the DinB family.</text>
</comment>
<sequence>MRHRALQMYDYHTWANKQVLDHLKQLPPNLYHQEIKSVFPSIAHVIAHIYVVDTIWFAAMQEHTFQDIRAEADRLRETMPKKALEEAEGMFNQLSAQYQAFFEQQHDMEKIVTTAHPRYGTKHFRLADLVHHVVNHGTYHRGNISAMLHQLGHKGVATDYIHRL</sequence>
<comment type="caution">
    <text evidence="4">The sequence shown here is derived from an EMBL/GenBank/DDBJ whole genome shotgun (WGS) entry which is preliminary data.</text>
</comment>
<reference evidence="4 5" key="1">
    <citation type="submission" date="2018-04" db="EMBL/GenBank/DDBJ databases">
        <title>Genomic Encyclopedia of Archaeal and Bacterial Type Strains, Phase II (KMG-II): from individual species to whole genera.</title>
        <authorList>
            <person name="Goeker M."/>
        </authorList>
    </citation>
    <scope>NUCLEOTIDE SEQUENCE [LARGE SCALE GENOMIC DNA]</scope>
    <source>
        <strain evidence="4 5">DSM 45169</strain>
    </source>
</reference>
<dbReference type="Proteomes" id="UP000241639">
    <property type="component" value="Unassembled WGS sequence"/>
</dbReference>
<protein>
    <submittedName>
        <fullName evidence="4">Putative damage-inducible protein DinB</fullName>
    </submittedName>
</protein>
<dbReference type="AlphaFoldDB" id="A0A2T4ZDT1"/>
<evidence type="ECO:0000313" key="5">
    <source>
        <dbReference type="Proteomes" id="UP000241639"/>
    </source>
</evidence>
<dbReference type="Pfam" id="PF05163">
    <property type="entry name" value="DinB"/>
    <property type="match status" value="1"/>
</dbReference>